<protein>
    <recommendedName>
        <fullName evidence="8">Major facilitator superfamily (MFS) profile domain-containing protein</fullName>
    </recommendedName>
</protein>
<proteinExistence type="inferred from homology"/>
<dbReference type="InterPro" id="IPR020846">
    <property type="entry name" value="MFS_dom"/>
</dbReference>
<dbReference type="PROSITE" id="PS50850">
    <property type="entry name" value="MFS"/>
    <property type="match status" value="1"/>
</dbReference>
<dbReference type="Gene3D" id="1.20.1250.20">
    <property type="entry name" value="MFS general substrate transporter like domains"/>
    <property type="match status" value="1"/>
</dbReference>
<keyword evidence="10" id="KW-1185">Reference proteome</keyword>
<feature type="transmembrane region" description="Helical" evidence="7">
    <location>
        <begin position="445"/>
        <end position="466"/>
    </location>
</feature>
<evidence type="ECO:0000256" key="2">
    <source>
        <dbReference type="ARBA" id="ARBA00008335"/>
    </source>
</evidence>
<feature type="region of interest" description="Disordered" evidence="6">
    <location>
        <begin position="1"/>
        <end position="56"/>
    </location>
</feature>
<comment type="caution">
    <text evidence="9">The sequence shown here is derived from an EMBL/GenBank/DDBJ whole genome shotgun (WGS) entry which is preliminary data.</text>
</comment>
<name>A0AAD6C4V3_9EURO</name>
<gene>
    <name evidence="9" type="ORF">N7458_006736</name>
</gene>
<feature type="compositionally biased region" description="Basic and acidic residues" evidence="6">
    <location>
        <begin position="22"/>
        <end position="56"/>
    </location>
</feature>
<sequence>MPDHFPMEENLQKVMSATVTPHESRRDSLPDSLSDSHSDSSDQDSEGAHEPIQERYENPSYSRFRKVASKTVVSFGPNDPENPVNWKKARKFLVLLAGVMQVMNSTIGSSICSNAIPQIAEEFNITNQQMLVLPISIFLIGYILGPLLWGPSSEYFGRRRPLLIAFIGFMIFTLACAVANSYASLLIFRLLNGMMASSPIATTGGLFADVHDDPTLRGRLMAYFMACTTFGPIMGPWISGFVAVVSWRWCFWIGLICSGATLPLVIFMPETYAPVILTRRAKKLRKETGNSSIVSPLELESRDLRRMFLITISRPFRMIFHEPIVSLTSLYLALAYAIFYLYFEAYPIIFQGMLISPVVSYIYGMSAGVSGLMFLPIGVGALLACVVFIWYDNFLARAKAREASWANIEEYRRLPLACIGGPLYVISLFWVGWTASPSIHWVVPFLSGIPFGMGYLLIFMAMLNYLTDAYETLSASAQSAASCTRSIVGAVLPLATRPMFDNLGVHWACSLIAFISLGVSIIPFAFIRYGDRIRSNSKFCQELKRIKEAERLEIEREERLQNGSNTLEIVPSANTAQISRIETARSHADKASIIC</sequence>
<dbReference type="EMBL" id="JAPVEA010000006">
    <property type="protein sequence ID" value="KAJ5450287.1"/>
    <property type="molecule type" value="Genomic_DNA"/>
</dbReference>
<dbReference type="Proteomes" id="UP001213681">
    <property type="component" value="Unassembled WGS sequence"/>
</dbReference>
<evidence type="ECO:0000256" key="3">
    <source>
        <dbReference type="ARBA" id="ARBA00022692"/>
    </source>
</evidence>
<dbReference type="AlphaFoldDB" id="A0AAD6C4V3"/>
<keyword evidence="3 7" id="KW-0812">Transmembrane</keyword>
<dbReference type="GO" id="GO:0022857">
    <property type="term" value="F:transmembrane transporter activity"/>
    <property type="evidence" value="ECO:0007669"/>
    <property type="project" value="InterPro"/>
</dbReference>
<dbReference type="GeneID" id="81600361"/>
<dbReference type="FunFam" id="1.20.1250.20:FF:000082">
    <property type="entry name" value="MFS multidrug transporter, putative"/>
    <property type="match status" value="1"/>
</dbReference>
<dbReference type="Pfam" id="PF07690">
    <property type="entry name" value="MFS_1"/>
    <property type="match status" value="1"/>
</dbReference>
<feature type="transmembrane region" description="Helical" evidence="7">
    <location>
        <begin position="411"/>
        <end position="433"/>
    </location>
</feature>
<evidence type="ECO:0000313" key="9">
    <source>
        <dbReference type="EMBL" id="KAJ5450287.1"/>
    </source>
</evidence>
<dbReference type="RefSeq" id="XP_056765822.1">
    <property type="nucleotide sequence ID" value="XM_056910118.1"/>
</dbReference>
<feature type="transmembrane region" description="Helical" evidence="7">
    <location>
        <begin position="131"/>
        <end position="150"/>
    </location>
</feature>
<evidence type="ECO:0000259" key="8">
    <source>
        <dbReference type="PROSITE" id="PS50850"/>
    </source>
</evidence>
<organism evidence="9 10">
    <name type="scientific">Penicillium daleae</name>
    <dbReference type="NCBI Taxonomy" id="63821"/>
    <lineage>
        <taxon>Eukaryota</taxon>
        <taxon>Fungi</taxon>
        <taxon>Dikarya</taxon>
        <taxon>Ascomycota</taxon>
        <taxon>Pezizomycotina</taxon>
        <taxon>Eurotiomycetes</taxon>
        <taxon>Eurotiomycetidae</taxon>
        <taxon>Eurotiales</taxon>
        <taxon>Aspergillaceae</taxon>
        <taxon>Penicillium</taxon>
    </lineage>
</organism>
<feature type="transmembrane region" description="Helical" evidence="7">
    <location>
        <begin position="324"/>
        <end position="342"/>
    </location>
</feature>
<reference evidence="9" key="1">
    <citation type="submission" date="2022-12" db="EMBL/GenBank/DDBJ databases">
        <authorList>
            <person name="Petersen C."/>
        </authorList>
    </citation>
    <scope>NUCLEOTIDE SEQUENCE</scope>
    <source>
        <strain evidence="9">IBT 16125</strain>
    </source>
</reference>
<dbReference type="CDD" id="cd17323">
    <property type="entry name" value="MFS_Tpo1_MDR_like"/>
    <property type="match status" value="1"/>
</dbReference>
<evidence type="ECO:0000256" key="4">
    <source>
        <dbReference type="ARBA" id="ARBA00022989"/>
    </source>
</evidence>
<feature type="transmembrane region" description="Helical" evidence="7">
    <location>
        <begin position="372"/>
        <end position="391"/>
    </location>
</feature>
<evidence type="ECO:0000256" key="6">
    <source>
        <dbReference type="SAM" id="MobiDB-lite"/>
    </source>
</evidence>
<dbReference type="GO" id="GO:0005886">
    <property type="term" value="C:plasma membrane"/>
    <property type="evidence" value="ECO:0007669"/>
    <property type="project" value="UniProtKB-SubCell"/>
</dbReference>
<evidence type="ECO:0000256" key="1">
    <source>
        <dbReference type="ARBA" id="ARBA00004651"/>
    </source>
</evidence>
<feature type="transmembrane region" description="Helical" evidence="7">
    <location>
        <begin position="505"/>
        <end position="527"/>
    </location>
</feature>
<feature type="transmembrane region" description="Helical" evidence="7">
    <location>
        <begin position="162"/>
        <end position="180"/>
    </location>
</feature>
<dbReference type="PANTHER" id="PTHR23502:SF74">
    <property type="entry name" value="MAJOR FACILITATOR SUPERFAMILY (MFS) PROFILE DOMAIN-CONTAINING PROTEIN"/>
    <property type="match status" value="1"/>
</dbReference>
<feature type="transmembrane region" description="Helical" evidence="7">
    <location>
        <begin position="220"/>
        <end position="245"/>
    </location>
</feature>
<keyword evidence="4 7" id="KW-1133">Transmembrane helix</keyword>
<accession>A0AAD6C4V3</accession>
<reference evidence="9" key="2">
    <citation type="journal article" date="2023" name="IMA Fungus">
        <title>Comparative genomic study of the Penicillium genus elucidates a diverse pangenome and 15 lateral gene transfer events.</title>
        <authorList>
            <person name="Petersen C."/>
            <person name="Sorensen T."/>
            <person name="Nielsen M.R."/>
            <person name="Sondergaard T.E."/>
            <person name="Sorensen J.L."/>
            <person name="Fitzpatrick D.A."/>
            <person name="Frisvad J.C."/>
            <person name="Nielsen K.L."/>
        </authorList>
    </citation>
    <scope>NUCLEOTIDE SEQUENCE</scope>
    <source>
        <strain evidence="9">IBT 16125</strain>
    </source>
</reference>
<dbReference type="PANTHER" id="PTHR23502">
    <property type="entry name" value="MAJOR FACILITATOR SUPERFAMILY"/>
    <property type="match status" value="1"/>
</dbReference>
<comment type="similarity">
    <text evidence="2">Belongs to the major facilitator superfamily.</text>
</comment>
<evidence type="ECO:0000313" key="10">
    <source>
        <dbReference type="Proteomes" id="UP001213681"/>
    </source>
</evidence>
<feature type="domain" description="Major facilitator superfamily (MFS) profile" evidence="8">
    <location>
        <begin position="90"/>
        <end position="533"/>
    </location>
</feature>
<evidence type="ECO:0000256" key="5">
    <source>
        <dbReference type="ARBA" id="ARBA00023136"/>
    </source>
</evidence>
<feature type="transmembrane region" description="Helical" evidence="7">
    <location>
        <begin position="251"/>
        <end position="277"/>
    </location>
</feature>
<evidence type="ECO:0000256" key="7">
    <source>
        <dbReference type="SAM" id="Phobius"/>
    </source>
</evidence>
<keyword evidence="5 7" id="KW-0472">Membrane</keyword>
<dbReference type="SUPFAM" id="SSF103473">
    <property type="entry name" value="MFS general substrate transporter"/>
    <property type="match status" value="1"/>
</dbReference>
<dbReference type="InterPro" id="IPR011701">
    <property type="entry name" value="MFS"/>
</dbReference>
<feature type="compositionally biased region" description="Basic and acidic residues" evidence="6">
    <location>
        <begin position="1"/>
        <end position="11"/>
    </location>
</feature>
<dbReference type="InterPro" id="IPR036259">
    <property type="entry name" value="MFS_trans_sf"/>
</dbReference>
<comment type="subcellular location">
    <subcellularLocation>
        <location evidence="1">Cell membrane</location>
        <topology evidence="1">Multi-pass membrane protein</topology>
    </subcellularLocation>
</comment>